<dbReference type="PANTHER" id="PTHR36166:SF1">
    <property type="entry name" value="SRPBCC DOMAIN-CONTAINING PROTEIN"/>
    <property type="match status" value="1"/>
</dbReference>
<dbReference type="PANTHER" id="PTHR36166">
    <property type="entry name" value="CHROMOSOME 9, WHOLE GENOME SHOTGUN SEQUENCE"/>
    <property type="match status" value="1"/>
</dbReference>
<proteinExistence type="predicted"/>
<dbReference type="Gene3D" id="3.30.530.20">
    <property type="match status" value="1"/>
</dbReference>
<organism evidence="1 2">
    <name type="scientific">Leptospira kobayashii</name>
    <dbReference type="NCBI Taxonomy" id="1917830"/>
    <lineage>
        <taxon>Bacteria</taxon>
        <taxon>Pseudomonadati</taxon>
        <taxon>Spirochaetota</taxon>
        <taxon>Spirochaetia</taxon>
        <taxon>Leptospirales</taxon>
        <taxon>Leptospiraceae</taxon>
        <taxon>Leptospira</taxon>
    </lineage>
</organism>
<dbReference type="Proteomes" id="UP000245263">
    <property type="component" value="Chromosome 1"/>
</dbReference>
<evidence type="ECO:0000313" key="1">
    <source>
        <dbReference type="EMBL" id="BDA78815.1"/>
    </source>
</evidence>
<reference evidence="1 2" key="1">
    <citation type="submission" date="2021-08" db="EMBL/GenBank/DDBJ databases">
        <title>Complete genome sequence of Leptospira kobayashii strain E30.</title>
        <authorList>
            <person name="Nakao R."/>
            <person name="Nakamura S."/>
            <person name="Masuzawa T."/>
            <person name="Koizumi N."/>
        </authorList>
    </citation>
    <scope>NUCLEOTIDE SEQUENCE [LARGE SCALE GENOMIC DNA]</scope>
    <source>
        <strain evidence="1 2">E30</strain>
    </source>
</reference>
<dbReference type="SUPFAM" id="SSF55961">
    <property type="entry name" value="Bet v1-like"/>
    <property type="match status" value="1"/>
</dbReference>
<dbReference type="EMBL" id="AP025028">
    <property type="protein sequence ID" value="BDA78815.1"/>
    <property type="molecule type" value="Genomic_DNA"/>
</dbReference>
<gene>
    <name evidence="1" type="ORF">LPTSP3_g17450</name>
</gene>
<keyword evidence="2" id="KW-1185">Reference proteome</keyword>
<name>A0ABN6KCX1_9LEPT</name>
<dbReference type="RefSeq" id="WP_109019781.1">
    <property type="nucleotide sequence ID" value="NZ_AP025028.1"/>
</dbReference>
<sequence>MELVWNDFTDFREFPKWNPFIKLVLGKVELNRKVFIFDYFFKHVYLPTLVNIYAYIPYEEISWKGGFTKFVFYGDHRFQFSNNSRNQVTFTHKAVLSGWMPNLLHKYIQSKIRSVHNAMNSELKRISEMKTQL</sequence>
<accession>A0ABN6KCX1</accession>
<dbReference type="InterPro" id="IPR023393">
    <property type="entry name" value="START-like_dom_sf"/>
</dbReference>
<protein>
    <recommendedName>
        <fullName evidence="3">Polyketide cyclase/dehydrase and lipid transport</fullName>
    </recommendedName>
</protein>
<evidence type="ECO:0000313" key="2">
    <source>
        <dbReference type="Proteomes" id="UP000245263"/>
    </source>
</evidence>
<evidence type="ECO:0008006" key="3">
    <source>
        <dbReference type="Google" id="ProtNLM"/>
    </source>
</evidence>